<dbReference type="Gene3D" id="3.10.350.10">
    <property type="entry name" value="LysM domain"/>
    <property type="match status" value="1"/>
</dbReference>
<proteinExistence type="predicted"/>
<feature type="domain" description="Peptidase M12A" evidence="9">
    <location>
        <begin position="63"/>
        <end position="254"/>
    </location>
</feature>
<evidence type="ECO:0000256" key="8">
    <source>
        <dbReference type="SAM" id="Phobius"/>
    </source>
</evidence>
<dbReference type="EMBL" id="MTYJ01000036">
    <property type="protein sequence ID" value="OQV19689.1"/>
    <property type="molecule type" value="Genomic_DNA"/>
</dbReference>
<dbReference type="PRINTS" id="PR00480">
    <property type="entry name" value="ASTACIN"/>
</dbReference>
<dbReference type="EC" id="3.4.24.-" evidence="7"/>
<evidence type="ECO:0000256" key="1">
    <source>
        <dbReference type="ARBA" id="ARBA00022670"/>
    </source>
</evidence>
<evidence type="ECO:0000256" key="3">
    <source>
        <dbReference type="ARBA" id="ARBA00022801"/>
    </source>
</evidence>
<dbReference type="Pfam" id="PF01400">
    <property type="entry name" value="Astacin"/>
    <property type="match status" value="1"/>
</dbReference>
<dbReference type="GO" id="GO:0008270">
    <property type="term" value="F:zinc ion binding"/>
    <property type="evidence" value="ECO:0007669"/>
    <property type="project" value="UniProtKB-UniRule"/>
</dbReference>
<evidence type="ECO:0000313" key="11">
    <source>
        <dbReference type="Proteomes" id="UP000192578"/>
    </source>
</evidence>
<dbReference type="SUPFAM" id="SSF55486">
    <property type="entry name" value="Metalloproteases ('zincins'), catalytic domain"/>
    <property type="match status" value="1"/>
</dbReference>
<organism evidence="10 11">
    <name type="scientific">Hypsibius exemplaris</name>
    <name type="common">Freshwater tardigrade</name>
    <dbReference type="NCBI Taxonomy" id="2072580"/>
    <lineage>
        <taxon>Eukaryota</taxon>
        <taxon>Metazoa</taxon>
        <taxon>Ecdysozoa</taxon>
        <taxon>Tardigrada</taxon>
        <taxon>Eutardigrada</taxon>
        <taxon>Parachela</taxon>
        <taxon>Hypsibioidea</taxon>
        <taxon>Hypsibiidae</taxon>
        <taxon>Hypsibius</taxon>
    </lineage>
</organism>
<feature type="binding site" evidence="6">
    <location>
        <position position="158"/>
    </location>
    <ligand>
        <name>Zn(2+)</name>
        <dbReference type="ChEBI" id="CHEBI:29105"/>
        <note>catalytic</note>
    </ligand>
</feature>
<dbReference type="PROSITE" id="PS51864">
    <property type="entry name" value="ASTACIN"/>
    <property type="match status" value="1"/>
</dbReference>
<evidence type="ECO:0000256" key="6">
    <source>
        <dbReference type="PROSITE-ProRule" id="PRU01211"/>
    </source>
</evidence>
<feature type="binding site" evidence="6">
    <location>
        <position position="154"/>
    </location>
    <ligand>
        <name>Zn(2+)</name>
        <dbReference type="ChEBI" id="CHEBI:29105"/>
        <note>catalytic</note>
    </ligand>
</feature>
<feature type="transmembrane region" description="Helical" evidence="8">
    <location>
        <begin position="7"/>
        <end position="29"/>
    </location>
</feature>
<comment type="caution">
    <text evidence="10">The sequence shown here is derived from an EMBL/GenBank/DDBJ whole genome shotgun (WGS) entry which is preliminary data.</text>
</comment>
<dbReference type="GO" id="GO:0004222">
    <property type="term" value="F:metalloendopeptidase activity"/>
    <property type="evidence" value="ECO:0007669"/>
    <property type="project" value="UniProtKB-UniRule"/>
</dbReference>
<evidence type="ECO:0000256" key="4">
    <source>
        <dbReference type="ARBA" id="ARBA00022833"/>
    </source>
</evidence>
<keyword evidence="8" id="KW-1133">Transmembrane helix</keyword>
<dbReference type="InterPro" id="IPR036779">
    <property type="entry name" value="LysM_dom_sf"/>
</dbReference>
<keyword evidence="4 6" id="KW-0862">Zinc</keyword>
<evidence type="ECO:0000256" key="7">
    <source>
        <dbReference type="RuleBase" id="RU361183"/>
    </source>
</evidence>
<dbReference type="Proteomes" id="UP000192578">
    <property type="component" value="Unassembled WGS sequence"/>
</dbReference>
<evidence type="ECO:0000256" key="2">
    <source>
        <dbReference type="ARBA" id="ARBA00022723"/>
    </source>
</evidence>
<evidence type="ECO:0000256" key="5">
    <source>
        <dbReference type="ARBA" id="ARBA00023049"/>
    </source>
</evidence>
<feature type="binding site" evidence="6">
    <location>
        <position position="164"/>
    </location>
    <ligand>
        <name>Zn(2+)</name>
        <dbReference type="ChEBI" id="CHEBI:29105"/>
        <note>catalytic</note>
    </ligand>
</feature>
<protein>
    <recommendedName>
        <fullName evidence="7">Metalloendopeptidase</fullName>
        <ecNumber evidence="7">3.4.24.-</ecNumber>
    </recommendedName>
</protein>
<dbReference type="Gene3D" id="3.40.390.10">
    <property type="entry name" value="Collagenase (Catalytic Domain)"/>
    <property type="match status" value="1"/>
</dbReference>
<dbReference type="GO" id="GO:0006508">
    <property type="term" value="P:proteolysis"/>
    <property type="evidence" value="ECO:0007669"/>
    <property type="project" value="UniProtKB-KW"/>
</dbReference>
<dbReference type="SMART" id="SM00235">
    <property type="entry name" value="ZnMc"/>
    <property type="match status" value="1"/>
</dbReference>
<dbReference type="AlphaFoldDB" id="A0A1W0WWV5"/>
<comment type="cofactor">
    <cofactor evidence="6 7">
        <name>Zn(2+)</name>
        <dbReference type="ChEBI" id="CHEBI:29105"/>
    </cofactor>
    <text evidence="6 7">Binds 1 zinc ion per subunit.</text>
</comment>
<keyword evidence="3 6" id="KW-0378">Hydrolase</keyword>
<sequence>MAYVNRLVRLYCCFVIIGGAFGAVIPGSWQNLNPGRSFEQDTPYHIISELTLGDRHQNDAVRNAIDIPDRRWANRTVAYTFAPEFTYNERLMIEQAQREIETGTCIRFVPRTNHYDYIEYVNGAGCTAIVGRQGGRQIVTLKRPNCIHHGTIVHEALHAMGFQHEQTRSDRDNWVTIELSNIIPEYQFAFEKEQTNNLNTPYDYYSVMHYGWNFFAIDPRRPTIVPKRAGVVLERGEHMTAIDTRRVRELYQCDGPNYTIDTFIDLTPGCASSNYFISPLPRGTTCSAFLSACGITLSELYRANPKLRNGERCRENLPPGTAICCRV</sequence>
<dbReference type="InterPro" id="IPR024079">
    <property type="entry name" value="MetalloPept_cat_dom_sf"/>
</dbReference>
<dbReference type="OrthoDB" id="291007at2759"/>
<keyword evidence="8" id="KW-0812">Transmembrane</keyword>
<dbReference type="PANTHER" id="PTHR10127:SF780">
    <property type="entry name" value="METALLOENDOPEPTIDASE"/>
    <property type="match status" value="1"/>
</dbReference>
<evidence type="ECO:0000313" key="10">
    <source>
        <dbReference type="EMBL" id="OQV19689.1"/>
    </source>
</evidence>
<keyword evidence="1 6" id="KW-0645">Protease</keyword>
<dbReference type="PANTHER" id="PTHR10127">
    <property type="entry name" value="DISCOIDIN, CUB, EGF, LAMININ , AND ZINC METALLOPROTEASE DOMAIN CONTAINING"/>
    <property type="match status" value="1"/>
</dbReference>
<dbReference type="InterPro" id="IPR001506">
    <property type="entry name" value="Peptidase_M12A"/>
</dbReference>
<keyword evidence="11" id="KW-1185">Reference proteome</keyword>
<keyword evidence="5 6" id="KW-0482">Metalloprotease</keyword>
<gene>
    <name evidence="10" type="ORF">BV898_06230</name>
</gene>
<accession>A0A1W0WWV5</accession>
<dbReference type="InterPro" id="IPR006026">
    <property type="entry name" value="Peptidase_Metallo"/>
</dbReference>
<keyword evidence="2 6" id="KW-0479">Metal-binding</keyword>
<evidence type="ECO:0000259" key="9">
    <source>
        <dbReference type="PROSITE" id="PS51864"/>
    </source>
</evidence>
<keyword evidence="8" id="KW-0472">Membrane</keyword>
<feature type="active site" evidence="6">
    <location>
        <position position="155"/>
    </location>
</feature>
<comment type="caution">
    <text evidence="6">Lacks conserved residue(s) required for the propagation of feature annotation.</text>
</comment>
<name>A0A1W0WWV5_HYPEX</name>
<reference evidence="11" key="1">
    <citation type="submission" date="2017-01" db="EMBL/GenBank/DDBJ databases">
        <title>Comparative genomics of anhydrobiosis in the tardigrade Hypsibius dujardini.</title>
        <authorList>
            <person name="Yoshida Y."/>
            <person name="Koutsovoulos G."/>
            <person name="Laetsch D."/>
            <person name="Stevens L."/>
            <person name="Kumar S."/>
            <person name="Horikawa D."/>
            <person name="Ishino K."/>
            <person name="Komine S."/>
            <person name="Tomita M."/>
            <person name="Blaxter M."/>
            <person name="Arakawa K."/>
        </authorList>
    </citation>
    <scope>NUCLEOTIDE SEQUENCE [LARGE SCALE GENOMIC DNA]</scope>
    <source>
        <strain evidence="11">Z151</strain>
    </source>
</reference>